<comment type="similarity">
    <text evidence="1 3">Belongs to the short-chain dehydrogenases/reductases (SDR) family.</text>
</comment>
<dbReference type="Proteomes" id="UP001217485">
    <property type="component" value="Unassembled WGS sequence"/>
</dbReference>
<dbReference type="SMART" id="SM00822">
    <property type="entry name" value="PKS_KR"/>
    <property type="match status" value="1"/>
</dbReference>
<name>A0ABT5C988_9BACT</name>
<dbReference type="EMBL" id="JAQNDK010000003">
    <property type="protein sequence ID" value="MDC0681727.1"/>
    <property type="molecule type" value="Genomic_DNA"/>
</dbReference>
<dbReference type="InterPro" id="IPR020904">
    <property type="entry name" value="Sc_DH/Rdtase_CS"/>
</dbReference>
<dbReference type="PROSITE" id="PS00061">
    <property type="entry name" value="ADH_SHORT"/>
    <property type="match status" value="1"/>
</dbReference>
<dbReference type="PRINTS" id="PR00081">
    <property type="entry name" value="GDHRDH"/>
</dbReference>
<dbReference type="InterPro" id="IPR057326">
    <property type="entry name" value="KR_dom"/>
</dbReference>
<evidence type="ECO:0000259" key="4">
    <source>
        <dbReference type="SMART" id="SM00822"/>
    </source>
</evidence>
<dbReference type="SUPFAM" id="SSF51735">
    <property type="entry name" value="NAD(P)-binding Rossmann-fold domains"/>
    <property type="match status" value="1"/>
</dbReference>
<reference evidence="5 6" key="1">
    <citation type="submission" date="2023-01" db="EMBL/GenBank/DDBJ databases">
        <title>Minimal conservation of predation-associated metabolite biosynthetic gene clusters underscores biosynthetic potential of Myxococcota including descriptions for ten novel species: Archangium lansinium sp. nov., Myxococcus landrumus sp. nov., Nannocystis bai.</title>
        <authorList>
            <person name="Ahearne A."/>
            <person name="Stevens C."/>
            <person name="Dowd S."/>
        </authorList>
    </citation>
    <scope>NUCLEOTIDE SEQUENCE [LARGE SCALE GENOMIC DNA]</scope>
    <source>
        <strain evidence="5 6">WIWO2</strain>
    </source>
</reference>
<dbReference type="InterPro" id="IPR002347">
    <property type="entry name" value="SDR_fam"/>
</dbReference>
<dbReference type="PANTHER" id="PTHR44196:SF1">
    <property type="entry name" value="DEHYDROGENASE_REDUCTASE SDR FAMILY MEMBER 7B"/>
    <property type="match status" value="1"/>
</dbReference>
<protein>
    <submittedName>
        <fullName evidence="5">SDR family NAD(P)-dependent oxidoreductase</fullName>
    </submittedName>
</protein>
<evidence type="ECO:0000313" key="6">
    <source>
        <dbReference type="Proteomes" id="UP001217485"/>
    </source>
</evidence>
<evidence type="ECO:0000256" key="2">
    <source>
        <dbReference type="ARBA" id="ARBA00023002"/>
    </source>
</evidence>
<organism evidence="5 6">
    <name type="scientific">Sorangium atrum</name>
    <dbReference type="NCBI Taxonomy" id="2995308"/>
    <lineage>
        <taxon>Bacteria</taxon>
        <taxon>Pseudomonadati</taxon>
        <taxon>Myxococcota</taxon>
        <taxon>Polyangia</taxon>
        <taxon>Polyangiales</taxon>
        <taxon>Polyangiaceae</taxon>
        <taxon>Sorangium</taxon>
    </lineage>
</organism>
<comment type="caution">
    <text evidence="5">The sequence shown here is derived from an EMBL/GenBank/DDBJ whole genome shotgun (WGS) entry which is preliminary data.</text>
</comment>
<proteinExistence type="inferred from homology"/>
<dbReference type="Pfam" id="PF00106">
    <property type="entry name" value="adh_short"/>
    <property type="match status" value="1"/>
</dbReference>
<evidence type="ECO:0000256" key="1">
    <source>
        <dbReference type="ARBA" id="ARBA00006484"/>
    </source>
</evidence>
<dbReference type="PRINTS" id="PR00080">
    <property type="entry name" value="SDRFAMILY"/>
</dbReference>
<keyword evidence="2" id="KW-0560">Oxidoreductase</keyword>
<gene>
    <name evidence="5" type="ORF">POL72_28565</name>
</gene>
<feature type="domain" description="Ketoreductase" evidence="4">
    <location>
        <begin position="8"/>
        <end position="201"/>
    </location>
</feature>
<dbReference type="Gene3D" id="3.40.50.720">
    <property type="entry name" value="NAD(P)-binding Rossmann-like Domain"/>
    <property type="match status" value="1"/>
</dbReference>
<dbReference type="InterPro" id="IPR036291">
    <property type="entry name" value="NAD(P)-bd_dom_sf"/>
</dbReference>
<evidence type="ECO:0000313" key="5">
    <source>
        <dbReference type="EMBL" id="MDC0681727.1"/>
    </source>
</evidence>
<dbReference type="PANTHER" id="PTHR44196">
    <property type="entry name" value="DEHYDROGENASE/REDUCTASE SDR FAMILY MEMBER 7B"/>
    <property type="match status" value="1"/>
</dbReference>
<dbReference type="RefSeq" id="WP_272099032.1">
    <property type="nucleotide sequence ID" value="NZ_JAQNDK010000003.1"/>
</dbReference>
<accession>A0ABT5C988</accession>
<keyword evidence="6" id="KW-1185">Reference proteome</keyword>
<sequence length="278" mass="29149">MGTLSTSKRILVTGASRGIGRATALALARQGHTVALAARDEGALRELAGEIARAGGKAEVAPMDVTDDASVERGIARLLEAGPCDVVINNAGSCDQADFLVQKMETQRSEMDLNYWGAVRVTRALLPSMLARRSGVVVNVSSMLGIVASPTTANYSATKAALNAWSHALRGEVGRFGVQVVVFVAPHTDTASGRRVRFDGVVSLPVEYTVEALLRAVDRAPRQAAASPVYRLLLRLAGLFPAFIESRVAASARPHLLPSYGAGARESPALPTGPIQGA</sequence>
<evidence type="ECO:0000256" key="3">
    <source>
        <dbReference type="RuleBase" id="RU000363"/>
    </source>
</evidence>